<dbReference type="AlphaFoldDB" id="A0A7J6LG35"/>
<evidence type="ECO:0000259" key="9">
    <source>
        <dbReference type="Pfam" id="PF00082"/>
    </source>
</evidence>
<organism evidence="10 11">
    <name type="scientific">Perkinsus chesapeaki</name>
    <name type="common">Clam parasite</name>
    <name type="synonym">Perkinsus andrewsi</name>
    <dbReference type="NCBI Taxonomy" id="330153"/>
    <lineage>
        <taxon>Eukaryota</taxon>
        <taxon>Sar</taxon>
        <taxon>Alveolata</taxon>
        <taxon>Perkinsozoa</taxon>
        <taxon>Perkinsea</taxon>
        <taxon>Perkinsida</taxon>
        <taxon>Perkinsidae</taxon>
        <taxon>Perkinsus</taxon>
    </lineage>
</organism>
<dbReference type="InterPro" id="IPR000209">
    <property type="entry name" value="Peptidase_S8/S53_dom"/>
</dbReference>
<comment type="caution">
    <text evidence="10">The sequence shown here is derived from an EMBL/GenBank/DDBJ whole genome shotgun (WGS) entry which is preliminary data.</text>
</comment>
<accession>A0A7J6LG35</accession>
<keyword evidence="11" id="KW-1185">Reference proteome</keyword>
<evidence type="ECO:0000256" key="5">
    <source>
        <dbReference type="ARBA" id="ARBA00023529"/>
    </source>
</evidence>
<feature type="chain" id="PRO_5029714895" description="subtilisin" evidence="8">
    <location>
        <begin position="21"/>
        <end position="319"/>
    </location>
</feature>
<evidence type="ECO:0000313" key="10">
    <source>
        <dbReference type="EMBL" id="KAF4658237.1"/>
    </source>
</evidence>
<name>A0A7J6LG35_PERCH</name>
<feature type="signal peptide" evidence="8">
    <location>
        <begin position="1"/>
        <end position="20"/>
    </location>
</feature>
<gene>
    <name evidence="10" type="ORF">FOL47_008117</name>
</gene>
<dbReference type="InterPro" id="IPR050131">
    <property type="entry name" value="Peptidase_S8_subtilisin-like"/>
</dbReference>
<evidence type="ECO:0000256" key="7">
    <source>
        <dbReference type="PROSITE-ProRule" id="PRU01240"/>
    </source>
</evidence>
<dbReference type="PANTHER" id="PTHR43806">
    <property type="entry name" value="PEPTIDASE S8"/>
    <property type="match status" value="1"/>
</dbReference>
<evidence type="ECO:0000256" key="3">
    <source>
        <dbReference type="ARBA" id="ARBA00022801"/>
    </source>
</evidence>
<protein>
    <recommendedName>
        <fullName evidence="6">subtilisin</fullName>
        <ecNumber evidence="6">3.4.21.62</ecNumber>
    </recommendedName>
</protein>
<keyword evidence="3 7" id="KW-0378">Hydrolase</keyword>
<evidence type="ECO:0000256" key="4">
    <source>
        <dbReference type="ARBA" id="ARBA00022825"/>
    </source>
</evidence>
<sequence>MLAYLSRWILPLTLVCTAVAVDPNDPLYENAQKSYFEAIRVPEAWNKAHGVLSQRRATVALIDSGIRADHEDLKGNLVTGYNVMDKNTDTHDRAGHGTAMAGIIGAVTNNGKGIAGITDHISIMPICVYGEIPLADFAKSIDYAINAKVDVILLAAGFEVRSPIIEAALARATQANIPFVCSSGNEGRNISEPGQSRYPCQHSTTSDGVICIAGTREASMNLHVKSNYAPFIDVAAPANAVTTTMSGKYTSVQGTSGSAAIAAAVIAMLKSVAPRSLSVKEIKDIIRTTSTLGVKSYDGTQSMPFGRLDAFKAIEKVLR</sequence>
<dbReference type="InterPro" id="IPR036852">
    <property type="entry name" value="Peptidase_S8/S53_dom_sf"/>
</dbReference>
<dbReference type="OrthoDB" id="206201at2759"/>
<dbReference type="InterPro" id="IPR023827">
    <property type="entry name" value="Peptidase_S8_Asp-AS"/>
</dbReference>
<proteinExistence type="inferred from homology"/>
<evidence type="ECO:0000313" key="11">
    <source>
        <dbReference type="Proteomes" id="UP000591131"/>
    </source>
</evidence>
<dbReference type="GO" id="GO:0004252">
    <property type="term" value="F:serine-type endopeptidase activity"/>
    <property type="evidence" value="ECO:0007669"/>
    <property type="project" value="UniProtKB-UniRule"/>
</dbReference>
<evidence type="ECO:0000256" key="6">
    <source>
        <dbReference type="ARBA" id="ARBA00023619"/>
    </source>
</evidence>
<keyword evidence="8" id="KW-0732">Signal</keyword>
<feature type="domain" description="Peptidase S8/S53" evidence="9">
    <location>
        <begin position="57"/>
        <end position="291"/>
    </location>
</feature>
<evidence type="ECO:0000256" key="1">
    <source>
        <dbReference type="ARBA" id="ARBA00011073"/>
    </source>
</evidence>
<dbReference type="Pfam" id="PF00082">
    <property type="entry name" value="Peptidase_S8"/>
    <property type="match status" value="1"/>
</dbReference>
<dbReference type="Proteomes" id="UP000591131">
    <property type="component" value="Unassembled WGS sequence"/>
</dbReference>
<dbReference type="GO" id="GO:0006508">
    <property type="term" value="P:proteolysis"/>
    <property type="evidence" value="ECO:0007669"/>
    <property type="project" value="UniProtKB-KW"/>
</dbReference>
<dbReference type="PRINTS" id="PR00723">
    <property type="entry name" value="SUBTILISIN"/>
</dbReference>
<dbReference type="EC" id="3.4.21.62" evidence="6"/>
<evidence type="ECO:0000256" key="8">
    <source>
        <dbReference type="SAM" id="SignalP"/>
    </source>
</evidence>
<keyword evidence="4 7" id="KW-0720">Serine protease</keyword>
<feature type="active site" description="Charge relay system" evidence="7">
    <location>
        <position position="63"/>
    </location>
</feature>
<feature type="active site" description="Charge relay system" evidence="7">
    <location>
        <position position="96"/>
    </location>
</feature>
<keyword evidence="2 7" id="KW-0645">Protease</keyword>
<dbReference type="SUPFAM" id="SSF52743">
    <property type="entry name" value="Subtilisin-like"/>
    <property type="match status" value="1"/>
</dbReference>
<reference evidence="10 11" key="1">
    <citation type="submission" date="2020-04" db="EMBL/GenBank/DDBJ databases">
        <title>Perkinsus chesapeaki whole genome sequence.</title>
        <authorList>
            <person name="Bogema D.R."/>
        </authorList>
    </citation>
    <scope>NUCLEOTIDE SEQUENCE [LARGE SCALE GENOMIC DNA]</scope>
    <source>
        <strain evidence="10">ATCC PRA-425</strain>
    </source>
</reference>
<dbReference type="PANTHER" id="PTHR43806:SF11">
    <property type="entry name" value="CEREVISIN-RELATED"/>
    <property type="match status" value="1"/>
</dbReference>
<feature type="active site" description="Charge relay system" evidence="7">
    <location>
        <position position="256"/>
    </location>
</feature>
<dbReference type="PROSITE" id="PS51892">
    <property type="entry name" value="SUBTILASE"/>
    <property type="match status" value="1"/>
</dbReference>
<dbReference type="PROSITE" id="PS00136">
    <property type="entry name" value="SUBTILASE_ASP"/>
    <property type="match status" value="1"/>
</dbReference>
<comment type="similarity">
    <text evidence="1 7">Belongs to the peptidase S8 family.</text>
</comment>
<dbReference type="Gene3D" id="3.40.50.200">
    <property type="entry name" value="Peptidase S8/S53 domain"/>
    <property type="match status" value="1"/>
</dbReference>
<evidence type="ECO:0000256" key="2">
    <source>
        <dbReference type="ARBA" id="ARBA00022670"/>
    </source>
</evidence>
<comment type="catalytic activity">
    <reaction evidence="5">
        <text>Hydrolysis of proteins with broad specificity for peptide bonds, and a preference for a large uncharged residue in P1. Hydrolyzes peptide amides.</text>
        <dbReference type="EC" id="3.4.21.62"/>
    </reaction>
</comment>
<dbReference type="InterPro" id="IPR015500">
    <property type="entry name" value="Peptidase_S8_subtilisin-rel"/>
</dbReference>
<dbReference type="EMBL" id="JAAPAO010000503">
    <property type="protein sequence ID" value="KAF4658237.1"/>
    <property type="molecule type" value="Genomic_DNA"/>
</dbReference>